<organism evidence="1">
    <name type="scientific">marine sediment metagenome</name>
    <dbReference type="NCBI Taxonomy" id="412755"/>
    <lineage>
        <taxon>unclassified sequences</taxon>
        <taxon>metagenomes</taxon>
        <taxon>ecological metagenomes</taxon>
    </lineage>
</organism>
<name>A0A0F9APH0_9ZZZZ</name>
<evidence type="ECO:0000313" key="1">
    <source>
        <dbReference type="EMBL" id="KKL11290.1"/>
    </source>
</evidence>
<accession>A0A0F9APH0</accession>
<dbReference type="AlphaFoldDB" id="A0A0F9APH0"/>
<sequence length="51" mass="5774">CDATLKVLSQANTLNGVVNSKHKNTVINLFIAPHSYYFCLLLQQYKPAFVF</sequence>
<proteinExistence type="predicted"/>
<feature type="non-terminal residue" evidence="1">
    <location>
        <position position="1"/>
    </location>
</feature>
<dbReference type="EMBL" id="LAZR01041715">
    <property type="protein sequence ID" value="KKL11290.1"/>
    <property type="molecule type" value="Genomic_DNA"/>
</dbReference>
<gene>
    <name evidence="1" type="ORF">LCGC14_2547290</name>
</gene>
<reference evidence="1" key="1">
    <citation type="journal article" date="2015" name="Nature">
        <title>Complex archaea that bridge the gap between prokaryotes and eukaryotes.</title>
        <authorList>
            <person name="Spang A."/>
            <person name="Saw J.H."/>
            <person name="Jorgensen S.L."/>
            <person name="Zaremba-Niedzwiedzka K."/>
            <person name="Martijn J."/>
            <person name="Lind A.E."/>
            <person name="van Eijk R."/>
            <person name="Schleper C."/>
            <person name="Guy L."/>
            <person name="Ettema T.J."/>
        </authorList>
    </citation>
    <scope>NUCLEOTIDE SEQUENCE</scope>
</reference>
<protein>
    <submittedName>
        <fullName evidence="1">Uncharacterized protein</fullName>
    </submittedName>
</protein>
<comment type="caution">
    <text evidence="1">The sequence shown here is derived from an EMBL/GenBank/DDBJ whole genome shotgun (WGS) entry which is preliminary data.</text>
</comment>